<accession>A0AAV2MKB1</accession>
<sequence length="254" mass="27269">MGNSAQTPDKSFNSPPPICPHKEACQLAKISSVNTQRRVTFHLPDGSQESCSDSGLGDPDPSSTSTVQTLPLSFPQDEYYEQTSPNSRTEGDGNSDPESTIEVNLQKALAEASETCTQECLILGHSDSCWMPPALAHFQSPVSGSPASTPTTTSTGTSIQDPLHSFGFQSCPRGSSKATLVSFGLMDGRHTLGRSVPKRNDDLDKGTNRPQFYNTLDRHYKKEEPVKVIPLASFSSPGQQTGGGSGSFLHEHQL</sequence>
<reference evidence="2 3" key="1">
    <citation type="submission" date="2024-04" db="EMBL/GenBank/DDBJ databases">
        <authorList>
            <person name="Waldvogel A.-M."/>
            <person name="Schoenle A."/>
        </authorList>
    </citation>
    <scope>NUCLEOTIDE SEQUENCE [LARGE SCALE GENOMIC DNA]</scope>
</reference>
<feature type="region of interest" description="Disordered" evidence="1">
    <location>
        <begin position="41"/>
        <end position="99"/>
    </location>
</feature>
<keyword evidence="3" id="KW-1185">Reference proteome</keyword>
<feature type="compositionally biased region" description="Low complexity" evidence="1">
    <location>
        <begin position="141"/>
        <end position="158"/>
    </location>
</feature>
<evidence type="ECO:0000256" key="1">
    <source>
        <dbReference type="SAM" id="MobiDB-lite"/>
    </source>
</evidence>
<evidence type="ECO:0000313" key="3">
    <source>
        <dbReference type="Proteomes" id="UP001497482"/>
    </source>
</evidence>
<organism evidence="2 3">
    <name type="scientific">Knipowitschia caucasica</name>
    <name type="common">Caucasian dwarf goby</name>
    <name type="synonym">Pomatoschistus caucasicus</name>
    <dbReference type="NCBI Taxonomy" id="637954"/>
    <lineage>
        <taxon>Eukaryota</taxon>
        <taxon>Metazoa</taxon>
        <taxon>Chordata</taxon>
        <taxon>Craniata</taxon>
        <taxon>Vertebrata</taxon>
        <taxon>Euteleostomi</taxon>
        <taxon>Actinopterygii</taxon>
        <taxon>Neopterygii</taxon>
        <taxon>Teleostei</taxon>
        <taxon>Neoteleostei</taxon>
        <taxon>Acanthomorphata</taxon>
        <taxon>Gobiaria</taxon>
        <taxon>Gobiiformes</taxon>
        <taxon>Gobioidei</taxon>
        <taxon>Gobiidae</taxon>
        <taxon>Gobiinae</taxon>
        <taxon>Knipowitschia</taxon>
    </lineage>
</organism>
<feature type="region of interest" description="Disordered" evidence="1">
    <location>
        <begin position="233"/>
        <end position="254"/>
    </location>
</feature>
<name>A0AAV2MKB1_KNICA</name>
<dbReference type="AlphaFoldDB" id="A0AAV2MKB1"/>
<gene>
    <name evidence="2" type="ORF">KC01_LOCUS39753</name>
</gene>
<dbReference type="Proteomes" id="UP001497482">
    <property type="component" value="Chromosome 8"/>
</dbReference>
<dbReference type="EMBL" id="OZ035830">
    <property type="protein sequence ID" value="CAL1613564.1"/>
    <property type="molecule type" value="Genomic_DNA"/>
</dbReference>
<feature type="compositionally biased region" description="Low complexity" evidence="1">
    <location>
        <begin position="50"/>
        <end position="65"/>
    </location>
</feature>
<feature type="region of interest" description="Disordered" evidence="1">
    <location>
        <begin position="141"/>
        <end position="160"/>
    </location>
</feature>
<protein>
    <submittedName>
        <fullName evidence="2">Uncharacterized protein</fullName>
    </submittedName>
</protein>
<evidence type="ECO:0000313" key="2">
    <source>
        <dbReference type="EMBL" id="CAL1613564.1"/>
    </source>
</evidence>
<proteinExistence type="predicted"/>